<dbReference type="STRING" id="34508.A0A4V6A508"/>
<dbReference type="SUPFAM" id="SSF49764">
    <property type="entry name" value="HSP20-like chaperones"/>
    <property type="match status" value="1"/>
</dbReference>
<reference evidence="1 2" key="1">
    <citation type="journal article" date="2015" name="Genome Biol.">
        <title>Comparative genomics of Steinernema reveals deeply conserved gene regulatory networks.</title>
        <authorList>
            <person name="Dillman A.R."/>
            <person name="Macchietto M."/>
            <person name="Porter C.F."/>
            <person name="Rogers A."/>
            <person name="Williams B."/>
            <person name="Antoshechkin I."/>
            <person name="Lee M.M."/>
            <person name="Goodwin Z."/>
            <person name="Lu X."/>
            <person name="Lewis E.E."/>
            <person name="Goodrich-Blair H."/>
            <person name="Stock S.P."/>
            <person name="Adams B.J."/>
            <person name="Sternberg P.W."/>
            <person name="Mortazavi A."/>
        </authorList>
    </citation>
    <scope>NUCLEOTIDE SEQUENCE [LARGE SCALE GENOMIC DNA]</scope>
    <source>
        <strain evidence="1 2">ALL</strain>
    </source>
</reference>
<accession>A0A4V6A508</accession>
<comment type="caution">
    <text evidence="1">The sequence shown here is derived from an EMBL/GenBank/DDBJ whole genome shotgun (WGS) entry which is preliminary data.</text>
</comment>
<reference evidence="1 2" key="2">
    <citation type="journal article" date="2019" name="G3 (Bethesda)">
        <title>Hybrid Assembly of the Genome of the Entomopathogenic Nematode Steinernema carpocapsae Identifies the X-Chromosome.</title>
        <authorList>
            <person name="Serra L."/>
            <person name="Macchietto M."/>
            <person name="Macias-Munoz A."/>
            <person name="McGill C.J."/>
            <person name="Rodriguez I.M."/>
            <person name="Rodriguez B."/>
            <person name="Murad R."/>
            <person name="Mortazavi A."/>
        </authorList>
    </citation>
    <scope>NUCLEOTIDE SEQUENCE [LARGE SCALE GENOMIC DNA]</scope>
    <source>
        <strain evidence="1 2">ALL</strain>
    </source>
</reference>
<keyword evidence="2" id="KW-1185">Reference proteome</keyword>
<sequence length="152" mass="18033">MDYEYPIEFKVNKFGDKYKQIRRQSTTEWEIPTGEIGNFAKVKDSEDGFKALIDLNYFAPTYETNEVGVDVYGYDLQINARKENPVDPNHSLRELHRQYRMPDDVDLETVHMRRNKKLNLVTVDAKKVDHYGKDVSFNVFDVNQHHPEMRYI</sequence>
<dbReference type="Gene3D" id="2.60.40.790">
    <property type="match status" value="1"/>
</dbReference>
<dbReference type="AlphaFoldDB" id="A0A4V6A508"/>
<organism evidence="1 2">
    <name type="scientific">Steinernema carpocapsae</name>
    <name type="common">Entomopathogenic nematode</name>
    <dbReference type="NCBI Taxonomy" id="34508"/>
    <lineage>
        <taxon>Eukaryota</taxon>
        <taxon>Metazoa</taxon>
        <taxon>Ecdysozoa</taxon>
        <taxon>Nematoda</taxon>
        <taxon>Chromadorea</taxon>
        <taxon>Rhabditida</taxon>
        <taxon>Tylenchina</taxon>
        <taxon>Panagrolaimomorpha</taxon>
        <taxon>Strongyloidoidea</taxon>
        <taxon>Steinernematidae</taxon>
        <taxon>Steinernema</taxon>
    </lineage>
</organism>
<name>A0A4V6A508_STECR</name>
<evidence type="ECO:0008006" key="3">
    <source>
        <dbReference type="Google" id="ProtNLM"/>
    </source>
</evidence>
<protein>
    <recommendedName>
        <fullName evidence="3">SHSP domain-containing protein</fullName>
    </recommendedName>
</protein>
<gene>
    <name evidence="1" type="ORF">L596_013178</name>
</gene>
<dbReference type="OrthoDB" id="5778379at2759"/>
<evidence type="ECO:0000313" key="2">
    <source>
        <dbReference type="Proteomes" id="UP000298663"/>
    </source>
</evidence>
<proteinExistence type="predicted"/>
<dbReference type="EMBL" id="AZBU02000003">
    <property type="protein sequence ID" value="TKR89015.1"/>
    <property type="molecule type" value="Genomic_DNA"/>
</dbReference>
<dbReference type="InterPro" id="IPR008978">
    <property type="entry name" value="HSP20-like_chaperone"/>
</dbReference>
<dbReference type="Proteomes" id="UP000298663">
    <property type="component" value="Unassembled WGS sequence"/>
</dbReference>
<evidence type="ECO:0000313" key="1">
    <source>
        <dbReference type="EMBL" id="TKR89015.1"/>
    </source>
</evidence>